<dbReference type="AlphaFoldDB" id="A0A0G1JBU8"/>
<feature type="region of interest" description="Disordered" evidence="1">
    <location>
        <begin position="1"/>
        <end position="23"/>
    </location>
</feature>
<dbReference type="EMBL" id="LCJB01000068">
    <property type="protein sequence ID" value="KKT68775.1"/>
    <property type="molecule type" value="Genomic_DNA"/>
</dbReference>
<gene>
    <name evidence="2" type="ORF">UW63_C0068G0003</name>
</gene>
<evidence type="ECO:0000313" key="2">
    <source>
        <dbReference type="EMBL" id="KKT68775.1"/>
    </source>
</evidence>
<dbReference type="Proteomes" id="UP000034154">
    <property type="component" value="Unassembled WGS sequence"/>
</dbReference>
<evidence type="ECO:0000313" key="3">
    <source>
        <dbReference type="Proteomes" id="UP000034154"/>
    </source>
</evidence>
<comment type="caution">
    <text evidence="2">The sequence shown here is derived from an EMBL/GenBank/DDBJ whole genome shotgun (WGS) entry which is preliminary data.</text>
</comment>
<reference evidence="2 3" key="1">
    <citation type="journal article" date="2015" name="Nature">
        <title>rRNA introns, odd ribosomes, and small enigmatic genomes across a large radiation of phyla.</title>
        <authorList>
            <person name="Brown C.T."/>
            <person name="Hug L.A."/>
            <person name="Thomas B.C."/>
            <person name="Sharon I."/>
            <person name="Castelle C.J."/>
            <person name="Singh A."/>
            <person name="Wilkins M.J."/>
            <person name="Williams K.H."/>
            <person name="Banfield J.F."/>
        </authorList>
    </citation>
    <scope>NUCLEOTIDE SEQUENCE [LARGE SCALE GENOMIC DNA]</scope>
</reference>
<accession>A0A0G1JBU8</accession>
<name>A0A0G1JBU8_9BACT</name>
<protein>
    <submittedName>
        <fullName evidence="2">Uncharacterized protein</fullName>
    </submittedName>
</protein>
<feature type="compositionally biased region" description="Basic and acidic residues" evidence="1">
    <location>
        <begin position="1"/>
        <end position="13"/>
    </location>
</feature>
<organism evidence="2 3">
    <name type="scientific">Candidatus Uhrbacteria bacterium GW2011_GWF2_44_350</name>
    <dbReference type="NCBI Taxonomy" id="1619000"/>
    <lineage>
        <taxon>Bacteria</taxon>
        <taxon>Candidatus Uhriibacteriota</taxon>
    </lineage>
</organism>
<sequence length="805" mass="92744">MIKPMLDSHRGHNETGTVEPVKERKLSFREKLKREPLLICLERLTSDNSWTAERVARDVWQNFFDANGFTADGVTVDTKSNEDGTVTVTIRSAAEYPFNRLTTFGAGYKEDQKRSAGGKHEGSKIVNLTLLRDFGCSKVRYGSQDWEVEFYLDEPPEGQIDDQMEQQKAMYVKLSDRKPEVGNFFQVTCSPEMAKELIDGRDLFYHKSNPDFAHPDIDNDKVGCRILEEGENGNFYLNGQRVSVLIKDKWNTVEGFTFWTKETPTDLVLGRDRDVVNNYEFEEKFLNFFVRSLDDDEAILLFNCLENYFVITDDTKVWENYGLLLIRKLSERLGKTGYRHDFSDSMLASDGVDKETDRTLRSRDYVICDASLAKVGMKTGKEIIAEMRRLQEVEPNQQERRRVRLLEKIMQKFVNFIKIERGAKKTKEGLVIGRINFKRLTLFESTHPMQGGRYDEDEVWSSRALINKDGPFSSLAVYRHELCHIFGDDSSAAFSYALTDIMEDWDKFLVDNPGLLENLVKEWNKAAVTNEWWSVEEAKDKIESALRGLQSTWAKAEEASVVGAQKIGDLFLDLCNHQEKIGKKWDGKMVPEVFKRIYEDPDVMVFRRCLAGAANPDRDAVEKMTLLDKQLGEVEERIGRREKRIKKGVSAKDRRRLEVANQEDNNLLKTLVDQLNRFGEAAGDTEVFADRERDVMYGKFEVETRYSFGTELSNPKYFAAAVFEAAAYDEEEEEKKELTAEDTERLKGILRSFGDFIPDQKDLELVKLIILRRRWNNGNLADKRSLDILRLVYEDLTGAGQAETK</sequence>
<evidence type="ECO:0000256" key="1">
    <source>
        <dbReference type="SAM" id="MobiDB-lite"/>
    </source>
</evidence>
<proteinExistence type="predicted"/>